<dbReference type="Proteomes" id="UP001597511">
    <property type="component" value="Unassembled WGS sequence"/>
</dbReference>
<feature type="transmembrane region" description="Helical" evidence="10">
    <location>
        <begin position="197"/>
        <end position="217"/>
    </location>
</feature>
<keyword evidence="3" id="KW-0050">Antiport</keyword>
<dbReference type="InterPro" id="IPR002528">
    <property type="entry name" value="MATE_fam"/>
</dbReference>
<accession>A0ABW5ZYS9</accession>
<evidence type="ECO:0000256" key="3">
    <source>
        <dbReference type="ARBA" id="ARBA00022449"/>
    </source>
</evidence>
<proteinExistence type="predicted"/>
<feature type="transmembrane region" description="Helical" evidence="10">
    <location>
        <begin position="313"/>
        <end position="338"/>
    </location>
</feature>
<dbReference type="EMBL" id="JBHUOZ010000001">
    <property type="protein sequence ID" value="MFD2918189.1"/>
    <property type="molecule type" value="Genomic_DNA"/>
</dbReference>
<keyword evidence="7" id="KW-0406">Ion transport</keyword>
<sequence length="447" mass="48991">MMTYRSEGRKTLQLAFPIILGELSQMSLHLLDTAMIGFVGYKELAAASLVLQVINIPFIFGIGVTVSVAQMVSMAQGRHDRQLVSHYFFNGILLCLVAGLLISLGLHLGKNVLWHLGQDPEVVQLALPFMDLMSTSIIPMILFMALKQFADGLQYTKTAMVLSLSAIPINFLLNWLLIYGNWGFPRLELVGAGYATLITRTLICVALAIVILKHRVFRPFMAVRKNQWKLRRTAMKQLLKIGIPSSLQIGMEAGAFAVSGIIIGTISAQAQAAHQIALSCAAFTFMVSLGLSQAGSIRVSNAFGANQLTKISFIGKSTLGLSLMYGVLCCIIFTVFRWQLPTFFNHETEVITIAATLLLFAAIFQISDALQAIAAGLLRGVKDVNIPTLFIAIAYWVLGIPFGCLLAFYYNMGANGIWLGLIAGLSFSAIFLTLRFLNWNKRNGVNR</sequence>
<dbReference type="InterPro" id="IPR048279">
    <property type="entry name" value="MdtK-like"/>
</dbReference>
<evidence type="ECO:0000256" key="7">
    <source>
        <dbReference type="ARBA" id="ARBA00023065"/>
    </source>
</evidence>
<name>A0ABW5ZYS9_9BACT</name>
<keyword evidence="5 10" id="KW-0812">Transmembrane</keyword>
<gene>
    <name evidence="11" type="ORF">ACFS6H_00630</name>
</gene>
<reference evidence="12" key="1">
    <citation type="journal article" date="2019" name="Int. J. Syst. Evol. Microbiol.">
        <title>The Global Catalogue of Microorganisms (GCM) 10K type strain sequencing project: providing services to taxonomists for standard genome sequencing and annotation.</title>
        <authorList>
            <consortium name="The Broad Institute Genomics Platform"/>
            <consortium name="The Broad Institute Genome Sequencing Center for Infectious Disease"/>
            <person name="Wu L."/>
            <person name="Ma J."/>
        </authorList>
    </citation>
    <scope>NUCLEOTIDE SEQUENCE [LARGE SCALE GENOMIC DNA]</scope>
    <source>
        <strain evidence="12">KCTC 23299</strain>
    </source>
</reference>
<organism evidence="11 12">
    <name type="scientific">Terrimonas rubra</name>
    <dbReference type="NCBI Taxonomy" id="1035890"/>
    <lineage>
        <taxon>Bacteria</taxon>
        <taxon>Pseudomonadati</taxon>
        <taxon>Bacteroidota</taxon>
        <taxon>Chitinophagia</taxon>
        <taxon>Chitinophagales</taxon>
        <taxon>Chitinophagaceae</taxon>
        <taxon>Terrimonas</taxon>
    </lineage>
</organism>
<feature type="transmembrane region" description="Helical" evidence="10">
    <location>
        <begin position="272"/>
        <end position="292"/>
    </location>
</feature>
<dbReference type="CDD" id="cd13131">
    <property type="entry name" value="MATE_NorM_like"/>
    <property type="match status" value="1"/>
</dbReference>
<dbReference type="InterPro" id="IPR050222">
    <property type="entry name" value="MATE_MdtK"/>
</dbReference>
<comment type="caution">
    <text evidence="11">The sequence shown here is derived from an EMBL/GenBank/DDBJ whole genome shotgun (WGS) entry which is preliminary data.</text>
</comment>
<evidence type="ECO:0000256" key="6">
    <source>
        <dbReference type="ARBA" id="ARBA00022989"/>
    </source>
</evidence>
<keyword evidence="8 10" id="KW-0472">Membrane</keyword>
<protein>
    <recommendedName>
        <fullName evidence="9">Multidrug-efflux transporter</fullName>
    </recommendedName>
</protein>
<dbReference type="RefSeq" id="WP_386093869.1">
    <property type="nucleotide sequence ID" value="NZ_JBHUOZ010000001.1"/>
</dbReference>
<comment type="subcellular location">
    <subcellularLocation>
        <location evidence="1">Cell membrane</location>
        <topology evidence="1">Multi-pass membrane protein</topology>
    </subcellularLocation>
</comment>
<dbReference type="PANTHER" id="PTHR43298">
    <property type="entry name" value="MULTIDRUG RESISTANCE PROTEIN NORM-RELATED"/>
    <property type="match status" value="1"/>
</dbReference>
<feature type="transmembrane region" description="Helical" evidence="10">
    <location>
        <begin position="158"/>
        <end position="177"/>
    </location>
</feature>
<feature type="transmembrane region" description="Helical" evidence="10">
    <location>
        <begin position="87"/>
        <end position="106"/>
    </location>
</feature>
<evidence type="ECO:0000256" key="8">
    <source>
        <dbReference type="ARBA" id="ARBA00023136"/>
    </source>
</evidence>
<dbReference type="PANTHER" id="PTHR43298:SF2">
    <property type="entry name" value="FMN_FAD EXPORTER YEEO-RELATED"/>
    <property type="match status" value="1"/>
</dbReference>
<dbReference type="Pfam" id="PF01554">
    <property type="entry name" value="MatE"/>
    <property type="match status" value="2"/>
</dbReference>
<keyword evidence="12" id="KW-1185">Reference proteome</keyword>
<feature type="transmembrane region" description="Helical" evidence="10">
    <location>
        <begin position="389"/>
        <end position="410"/>
    </location>
</feature>
<dbReference type="PIRSF" id="PIRSF006603">
    <property type="entry name" value="DinF"/>
    <property type="match status" value="1"/>
</dbReference>
<feature type="transmembrane region" description="Helical" evidence="10">
    <location>
        <begin position="126"/>
        <end position="146"/>
    </location>
</feature>
<keyword evidence="4" id="KW-1003">Cell membrane</keyword>
<feature type="transmembrane region" description="Helical" evidence="10">
    <location>
        <begin position="416"/>
        <end position="437"/>
    </location>
</feature>
<evidence type="ECO:0000256" key="1">
    <source>
        <dbReference type="ARBA" id="ARBA00004651"/>
    </source>
</evidence>
<feature type="transmembrane region" description="Helical" evidence="10">
    <location>
        <begin position="238"/>
        <end position="266"/>
    </location>
</feature>
<evidence type="ECO:0000256" key="5">
    <source>
        <dbReference type="ARBA" id="ARBA00022692"/>
    </source>
</evidence>
<evidence type="ECO:0000256" key="4">
    <source>
        <dbReference type="ARBA" id="ARBA00022475"/>
    </source>
</evidence>
<evidence type="ECO:0000256" key="2">
    <source>
        <dbReference type="ARBA" id="ARBA00022448"/>
    </source>
</evidence>
<feature type="transmembrane region" description="Helical" evidence="10">
    <location>
        <begin position="12"/>
        <end position="31"/>
    </location>
</feature>
<keyword evidence="2" id="KW-0813">Transport</keyword>
<evidence type="ECO:0000256" key="9">
    <source>
        <dbReference type="ARBA" id="ARBA00031636"/>
    </source>
</evidence>
<evidence type="ECO:0000313" key="11">
    <source>
        <dbReference type="EMBL" id="MFD2918189.1"/>
    </source>
</evidence>
<evidence type="ECO:0000313" key="12">
    <source>
        <dbReference type="Proteomes" id="UP001597511"/>
    </source>
</evidence>
<feature type="transmembrane region" description="Helical" evidence="10">
    <location>
        <begin position="51"/>
        <end position="75"/>
    </location>
</feature>
<dbReference type="NCBIfam" id="TIGR00797">
    <property type="entry name" value="matE"/>
    <property type="match status" value="1"/>
</dbReference>
<feature type="transmembrane region" description="Helical" evidence="10">
    <location>
        <begin position="350"/>
        <end position="377"/>
    </location>
</feature>
<keyword evidence="6 10" id="KW-1133">Transmembrane helix</keyword>
<evidence type="ECO:0000256" key="10">
    <source>
        <dbReference type="SAM" id="Phobius"/>
    </source>
</evidence>